<sequence length="938" mass="103318">MLHGLWSPGSGLKLWVDGHEGAGVDDPRDPVSAVLHRKFRHRVSIAMPSVPGGPLQSEYAAVALAPGDAVDLLLRIKPADGRVAGDLHYLVHVVRGIERWVRAGRVVPELGRAEGSWWPRWRLLIDERQRAWLGELVVAMPPVQRAVGSPRAVLDDVVLELTDSVVRRVLGESVDTPTTGLWAALVRGDAFDNAELRVASSLTQWRGTLTAHEPDLVLRLIEPELSEDADIDAEALWRLQVCLRPEGEAPERIRLHRADAARLQVGSRKLEEAIAAYPRFRDVPRDDDSLDLLLPTAVVMDLVGHGAIALQEKGITLLLPRAWSVVSPSLRVKVTSASSPIVAENRTVGLDQLVEYDWELALGDKVLTPEEMARLVDAKSDLVRLRGEWVQADREVLARAARFVGERHASGDRAIIELIKDLIADDLKDLPVEEVTATGWASALLNNSVEPAEVPVPAEVKAVLRPYQRRGLNWLAYMSALGLGAVLADDMGLGKTLQLLALLAHEKSTTPTLLVCPMSVVGNWQRETARFVPSLRVYVHHGSDRATGAALEAAVRSHDLVITTYALMTRDVAALKDLDWRRVVLDEAQHIKNAKTSQARAARSIPAAHRVALTGTPVENRLDELRSILDFANRGVLGSEQMFRKRFVVPIEREKDELAVSRLRAVTSPFVLRRVKTDPAVISDLPEKLEMTVRANLSEEQAALYRAVVDDMMAQIKGTEGMKRKGAVLSALTKLKQVCNHPAHFLRDGSAVMRRGQHRSGKLGLIEDIVESVTAEDEKVLLFTQFREFGELVVPYLSERFSTGVPFLHGGVSKAGRDTMVEEFQSVGGPPIMVLSLKAGGTGLNLTAANHVVHMDRWWNPAVENQATDRVFRIGQNRNVQVRKMVCVGTLEERIDTMIDTKSELAELAVGTGENWVTEMSVEQLGELLRLGDDAVGE</sequence>
<dbReference type="FunFam" id="3.40.50.300:FF:000533">
    <property type="entry name" value="Helicase, Snf2 family"/>
    <property type="match status" value="1"/>
</dbReference>
<dbReference type="Gene3D" id="3.40.50.300">
    <property type="entry name" value="P-loop containing nucleotide triphosphate hydrolases"/>
    <property type="match status" value="1"/>
</dbReference>
<dbReference type="InterPro" id="IPR014001">
    <property type="entry name" value="Helicase_ATP-bd"/>
</dbReference>
<accession>A0A652YIZ9</accession>
<proteinExistence type="predicted"/>
<dbReference type="AlphaFoldDB" id="A0A652YIZ9"/>
<dbReference type="GO" id="GO:0016787">
    <property type="term" value="F:hydrolase activity"/>
    <property type="evidence" value="ECO:0007669"/>
    <property type="project" value="UniProtKB-KW"/>
</dbReference>
<dbReference type="GO" id="GO:0004386">
    <property type="term" value="F:helicase activity"/>
    <property type="evidence" value="ECO:0007669"/>
    <property type="project" value="UniProtKB-KW"/>
</dbReference>
<dbReference type="InterPro" id="IPR022138">
    <property type="entry name" value="DUF3670"/>
</dbReference>
<dbReference type="GO" id="GO:0005524">
    <property type="term" value="F:ATP binding"/>
    <property type="evidence" value="ECO:0007669"/>
    <property type="project" value="InterPro"/>
</dbReference>
<dbReference type="SUPFAM" id="SSF52540">
    <property type="entry name" value="P-loop containing nucleoside triphosphate hydrolases"/>
    <property type="match status" value="2"/>
</dbReference>
<dbReference type="InterPro" id="IPR038718">
    <property type="entry name" value="SNF2-like_sf"/>
</dbReference>
<dbReference type="InterPro" id="IPR001650">
    <property type="entry name" value="Helicase_C-like"/>
</dbReference>
<dbReference type="PROSITE" id="PS51192">
    <property type="entry name" value="HELICASE_ATP_BIND_1"/>
    <property type="match status" value="1"/>
</dbReference>
<dbReference type="SMART" id="SM00490">
    <property type="entry name" value="HELICc"/>
    <property type="match status" value="1"/>
</dbReference>
<dbReference type="EMBL" id="VNIQ01000009">
    <property type="protein sequence ID" value="TYQ01050.1"/>
    <property type="molecule type" value="Genomic_DNA"/>
</dbReference>
<evidence type="ECO:0000256" key="1">
    <source>
        <dbReference type="ARBA" id="ARBA00022801"/>
    </source>
</evidence>
<dbReference type="CDD" id="cd18793">
    <property type="entry name" value="SF2_C_SNF"/>
    <property type="match status" value="1"/>
</dbReference>
<dbReference type="InterPro" id="IPR000330">
    <property type="entry name" value="SNF2_N"/>
</dbReference>
<dbReference type="PANTHER" id="PTHR10799">
    <property type="entry name" value="SNF2/RAD54 HELICASE FAMILY"/>
    <property type="match status" value="1"/>
</dbReference>
<dbReference type="PROSITE" id="PS51194">
    <property type="entry name" value="HELICASE_CTER"/>
    <property type="match status" value="1"/>
</dbReference>
<keyword evidence="2" id="KW-0347">Helicase</keyword>
<protein>
    <submittedName>
        <fullName evidence="2">SNF2 family DNA or RNA helicase</fullName>
    </submittedName>
</protein>
<dbReference type="SMART" id="SM00487">
    <property type="entry name" value="DEXDc"/>
    <property type="match status" value="1"/>
</dbReference>
<dbReference type="CDD" id="cd18012">
    <property type="entry name" value="DEXQc_arch_SWI2_SNF2"/>
    <property type="match status" value="1"/>
</dbReference>
<dbReference type="Pfam" id="PF00176">
    <property type="entry name" value="SNF2-rel_dom"/>
    <property type="match status" value="1"/>
</dbReference>
<dbReference type="Pfam" id="PF00271">
    <property type="entry name" value="Helicase_C"/>
    <property type="match status" value="1"/>
</dbReference>
<dbReference type="Pfam" id="PF12419">
    <property type="entry name" value="DUF3670"/>
    <property type="match status" value="1"/>
</dbReference>
<comment type="caution">
    <text evidence="2">The sequence shown here is derived from an EMBL/GenBank/DDBJ whole genome shotgun (WGS) entry which is preliminary data.</text>
</comment>
<organism evidence="2">
    <name type="scientific">Nocardia globerula</name>
    <dbReference type="NCBI Taxonomy" id="1818"/>
    <lineage>
        <taxon>Bacteria</taxon>
        <taxon>Bacillati</taxon>
        <taxon>Actinomycetota</taxon>
        <taxon>Actinomycetes</taxon>
        <taxon>Mycobacteriales</taxon>
        <taxon>Nocardiaceae</taxon>
        <taxon>Nocardia</taxon>
    </lineage>
</organism>
<dbReference type="Gene3D" id="3.40.50.10810">
    <property type="entry name" value="Tandem AAA-ATPase domain"/>
    <property type="match status" value="1"/>
</dbReference>
<evidence type="ECO:0000313" key="2">
    <source>
        <dbReference type="EMBL" id="TYQ01050.1"/>
    </source>
</evidence>
<keyword evidence="2" id="KW-0067">ATP-binding</keyword>
<keyword evidence="1" id="KW-0378">Hydrolase</keyword>
<dbReference type="InterPro" id="IPR027417">
    <property type="entry name" value="P-loop_NTPase"/>
</dbReference>
<keyword evidence="2" id="KW-0547">Nucleotide-binding</keyword>
<name>A0A652YIZ9_NOCGL</name>
<dbReference type="InterPro" id="IPR049730">
    <property type="entry name" value="SNF2/RAD54-like_C"/>
</dbReference>
<gene>
    <name evidence="2" type="ORF">FNL38_10963</name>
</gene>
<reference evidence="2" key="1">
    <citation type="submission" date="2019-07" db="EMBL/GenBank/DDBJ databases">
        <title>Genomic Encyclopedia of Type Strains, Phase IV (KMG-IV): sequencing the most valuable type-strain genomes for metagenomic binning, comparative biology and taxonomic classification.</title>
        <authorList>
            <person name="Goeker M."/>
        </authorList>
    </citation>
    <scope>NUCLEOTIDE SEQUENCE</scope>
    <source>
        <strain evidence="2">DSM 44596</strain>
    </source>
</reference>